<feature type="modified residue" description="N6-(pyridoxal phosphate)lysine" evidence="6">
    <location>
        <position position="225"/>
    </location>
</feature>
<dbReference type="InterPro" id="IPR015421">
    <property type="entry name" value="PyrdxlP-dep_Trfase_major"/>
</dbReference>
<dbReference type="NCBIfam" id="TIGR01141">
    <property type="entry name" value="hisC"/>
    <property type="match status" value="1"/>
</dbReference>
<evidence type="ECO:0000256" key="3">
    <source>
        <dbReference type="ARBA" id="ARBA00022576"/>
    </source>
</evidence>
<evidence type="ECO:0000256" key="1">
    <source>
        <dbReference type="ARBA" id="ARBA00001933"/>
    </source>
</evidence>
<evidence type="ECO:0000256" key="6">
    <source>
        <dbReference type="HAMAP-Rule" id="MF_01023"/>
    </source>
</evidence>
<dbReference type="Gene3D" id="3.90.1150.10">
    <property type="entry name" value="Aspartate Aminotransferase, domain 1"/>
    <property type="match status" value="1"/>
</dbReference>
<dbReference type="GO" id="GO:0030170">
    <property type="term" value="F:pyridoxal phosphate binding"/>
    <property type="evidence" value="ECO:0007669"/>
    <property type="project" value="InterPro"/>
</dbReference>
<dbReference type="EC" id="2.6.1.9" evidence="6"/>
<accession>A0A1F5RIY5</accession>
<keyword evidence="4 6" id="KW-0808">Transferase</keyword>
<gene>
    <name evidence="6" type="primary">hisC</name>
    <name evidence="8" type="ORF">A2024_10035</name>
</gene>
<dbReference type="InterPro" id="IPR015424">
    <property type="entry name" value="PyrdxlP-dep_Trfase"/>
</dbReference>
<reference evidence="8 9" key="1">
    <citation type="journal article" date="2016" name="Nat. Commun.">
        <title>Thousands of microbial genomes shed light on interconnected biogeochemical processes in an aquifer system.</title>
        <authorList>
            <person name="Anantharaman K."/>
            <person name="Brown C.T."/>
            <person name="Hug L.A."/>
            <person name="Sharon I."/>
            <person name="Castelle C.J."/>
            <person name="Probst A.J."/>
            <person name="Thomas B.C."/>
            <person name="Singh A."/>
            <person name="Wilkins M.J."/>
            <person name="Karaoz U."/>
            <person name="Brodie E.L."/>
            <person name="Williams K.H."/>
            <person name="Hubbard S.S."/>
            <person name="Banfield J.F."/>
        </authorList>
    </citation>
    <scope>NUCLEOTIDE SEQUENCE [LARGE SCALE GENOMIC DNA]</scope>
</reference>
<comment type="pathway">
    <text evidence="6">Amino-acid biosynthesis; L-histidine biosynthesis; L-histidine from 5-phospho-alpha-D-ribose 1-diphosphate: step 7/9.</text>
</comment>
<keyword evidence="6" id="KW-0028">Amino-acid biosynthesis</keyword>
<dbReference type="InterPro" id="IPR004839">
    <property type="entry name" value="Aminotransferase_I/II_large"/>
</dbReference>
<evidence type="ECO:0000256" key="4">
    <source>
        <dbReference type="ARBA" id="ARBA00022679"/>
    </source>
</evidence>
<evidence type="ECO:0000313" key="9">
    <source>
        <dbReference type="Proteomes" id="UP000177230"/>
    </source>
</evidence>
<evidence type="ECO:0000256" key="2">
    <source>
        <dbReference type="ARBA" id="ARBA00011738"/>
    </source>
</evidence>
<dbReference type="GO" id="GO:0004400">
    <property type="term" value="F:histidinol-phosphate transaminase activity"/>
    <property type="evidence" value="ECO:0007669"/>
    <property type="project" value="UniProtKB-UniRule"/>
</dbReference>
<name>A0A1F5RIY5_9BACT</name>
<dbReference type="SUPFAM" id="SSF53383">
    <property type="entry name" value="PLP-dependent transferases"/>
    <property type="match status" value="1"/>
</dbReference>
<dbReference type="AlphaFoldDB" id="A0A1F5RIY5"/>
<dbReference type="Gene3D" id="3.40.640.10">
    <property type="entry name" value="Type I PLP-dependent aspartate aminotransferase-like (Major domain)"/>
    <property type="match status" value="1"/>
</dbReference>
<keyword evidence="3 6" id="KW-0032">Aminotransferase</keyword>
<protein>
    <recommendedName>
        <fullName evidence="6">Histidinol-phosphate aminotransferase</fullName>
        <ecNumber evidence="6">2.6.1.9</ecNumber>
    </recommendedName>
    <alternativeName>
        <fullName evidence="6">Imidazole acetol-phosphate transaminase</fullName>
    </alternativeName>
</protein>
<evidence type="ECO:0000256" key="5">
    <source>
        <dbReference type="ARBA" id="ARBA00022898"/>
    </source>
</evidence>
<dbReference type="PANTHER" id="PTHR43643">
    <property type="entry name" value="HISTIDINOL-PHOSPHATE AMINOTRANSFERASE 2"/>
    <property type="match status" value="1"/>
</dbReference>
<organism evidence="8 9">
    <name type="scientific">Candidatus Edwardsbacteria bacterium GWF2_54_11</name>
    <dbReference type="NCBI Taxonomy" id="1817851"/>
    <lineage>
        <taxon>Bacteria</taxon>
        <taxon>Candidatus Edwardsiibacteriota</taxon>
    </lineage>
</organism>
<dbReference type="PANTHER" id="PTHR43643:SF3">
    <property type="entry name" value="HISTIDINOL-PHOSPHATE AMINOTRANSFERASE"/>
    <property type="match status" value="1"/>
</dbReference>
<comment type="caution">
    <text evidence="8">The sequence shown here is derived from an EMBL/GenBank/DDBJ whole genome shotgun (WGS) entry which is preliminary data.</text>
</comment>
<comment type="cofactor">
    <cofactor evidence="1 6">
        <name>pyridoxal 5'-phosphate</name>
        <dbReference type="ChEBI" id="CHEBI:597326"/>
    </cofactor>
</comment>
<dbReference type="Pfam" id="PF00155">
    <property type="entry name" value="Aminotran_1_2"/>
    <property type="match status" value="1"/>
</dbReference>
<comment type="similarity">
    <text evidence="6">Belongs to the class-II pyridoxal-phosphate-dependent aminotransferase family. Histidinol-phosphate aminotransferase subfamily.</text>
</comment>
<proteinExistence type="inferred from homology"/>
<comment type="catalytic activity">
    <reaction evidence="6">
        <text>L-histidinol phosphate + 2-oxoglutarate = 3-(imidazol-4-yl)-2-oxopropyl phosphate + L-glutamate</text>
        <dbReference type="Rhea" id="RHEA:23744"/>
        <dbReference type="ChEBI" id="CHEBI:16810"/>
        <dbReference type="ChEBI" id="CHEBI:29985"/>
        <dbReference type="ChEBI" id="CHEBI:57766"/>
        <dbReference type="ChEBI" id="CHEBI:57980"/>
        <dbReference type="EC" id="2.6.1.9"/>
    </reaction>
</comment>
<evidence type="ECO:0000259" key="7">
    <source>
        <dbReference type="Pfam" id="PF00155"/>
    </source>
</evidence>
<feature type="domain" description="Aminotransferase class I/classII large" evidence="7">
    <location>
        <begin position="34"/>
        <end position="358"/>
    </location>
</feature>
<dbReference type="CDD" id="cd00609">
    <property type="entry name" value="AAT_like"/>
    <property type="match status" value="1"/>
</dbReference>
<dbReference type="EMBL" id="MFFM01000003">
    <property type="protein sequence ID" value="OGF14322.1"/>
    <property type="molecule type" value="Genomic_DNA"/>
</dbReference>
<dbReference type="InterPro" id="IPR015422">
    <property type="entry name" value="PyrdxlP-dep_Trfase_small"/>
</dbReference>
<comment type="subunit">
    <text evidence="2 6">Homodimer.</text>
</comment>
<dbReference type="InterPro" id="IPR050106">
    <property type="entry name" value="HistidinolP_aminotransfase"/>
</dbReference>
<keyword evidence="6" id="KW-0368">Histidine biosynthesis</keyword>
<dbReference type="InterPro" id="IPR005861">
    <property type="entry name" value="HisP_aminotrans"/>
</dbReference>
<keyword evidence="5 6" id="KW-0663">Pyridoxal phosphate</keyword>
<dbReference type="UniPathway" id="UPA00031">
    <property type="reaction ID" value="UER00012"/>
</dbReference>
<dbReference type="Proteomes" id="UP000177230">
    <property type="component" value="Unassembled WGS sequence"/>
</dbReference>
<dbReference type="HAMAP" id="MF_01023">
    <property type="entry name" value="HisC_aminotrans_2"/>
    <property type="match status" value="1"/>
</dbReference>
<evidence type="ECO:0000313" key="8">
    <source>
        <dbReference type="EMBL" id="OGF14322.1"/>
    </source>
</evidence>
<dbReference type="GO" id="GO:0000105">
    <property type="term" value="P:L-histidine biosynthetic process"/>
    <property type="evidence" value="ECO:0007669"/>
    <property type="project" value="UniProtKB-UniRule"/>
</dbReference>
<sequence length="369" mass="41173">MIPQPRDNIGSISPYIPGKPIEEVRRELGLKGRIIKLASNENPLGPSKLAVKAIRQALKEINLYPDDGCYALGQRLSDHLGVSENQLIFGNGSVDIIEFIFKSFVAPKDHVVMAEQSFVMGKIAAKMTDADLTEVPLKNYTPDLEAMARAVTPQTKVVYIANPNNPTGTMISHDQLKAFIKAVPGGCVIILDEAYSEYITRSDFPRSLELLKDHSNIIILHTFSKIYGLAGLRVGYGIGHPELIASIRKVRLPFNISLLSQAGCLAALDDVKHLEHSRRVNDAGKEFLYRQFEKMKLFYVPSEGNFILVDPRLDSMEIFTRLQKLSIIIRPVKNYGLPTALRVTIGSEKQNKKLVVALKKVLKEVRRSQ</sequence>